<proteinExistence type="predicted"/>
<accession>A0AAV4U810</accession>
<keyword evidence="3" id="KW-1185">Reference proteome</keyword>
<sequence>MLIKWVQVVDVGMAAHSSSLQFSIQSYLKNPPIKMKAALIILCLAVASCTALPTGTQQASILDFLKDLEDTVREDGKLLIGKMINVLHTVESTVLRLRDLVPKVHDKIHQEIDELLAGIKKASDEIQELLGKQKALHGFDLLGSLTELSGGTKLSTVLSILSLADKAHKVMEDAKQFVPKLETTLNKMQTHVEGHAHDFASHVLKELGLQDVVQMSIVKKIEDLFFKVEEEAHILMLDLMHKMEQTFDILKEKLPAEYEKVKDEVAEVRNKIHELVSEVEKSLVMRSFSLLDLAGNVTGGTSMSTVFKVMSLVDKFNKVVQDVRTFGPKAEEVLQHSVKKVADSAQDFFSHASDKLLQ</sequence>
<evidence type="ECO:0000313" key="3">
    <source>
        <dbReference type="Proteomes" id="UP001054837"/>
    </source>
</evidence>
<name>A0AAV4U810_9ARAC</name>
<reference evidence="2 3" key="1">
    <citation type="submission" date="2021-06" db="EMBL/GenBank/DDBJ databases">
        <title>Caerostris darwini draft genome.</title>
        <authorList>
            <person name="Kono N."/>
            <person name="Arakawa K."/>
        </authorList>
    </citation>
    <scope>NUCLEOTIDE SEQUENCE [LARGE SCALE GENOMIC DNA]</scope>
</reference>
<gene>
    <name evidence="2" type="ORF">CDAR_87161</name>
</gene>
<feature type="coiled-coil region" evidence="1">
    <location>
        <begin position="251"/>
        <end position="278"/>
    </location>
</feature>
<organism evidence="2 3">
    <name type="scientific">Caerostris darwini</name>
    <dbReference type="NCBI Taxonomy" id="1538125"/>
    <lineage>
        <taxon>Eukaryota</taxon>
        <taxon>Metazoa</taxon>
        <taxon>Ecdysozoa</taxon>
        <taxon>Arthropoda</taxon>
        <taxon>Chelicerata</taxon>
        <taxon>Arachnida</taxon>
        <taxon>Araneae</taxon>
        <taxon>Araneomorphae</taxon>
        <taxon>Entelegynae</taxon>
        <taxon>Araneoidea</taxon>
        <taxon>Araneidae</taxon>
        <taxon>Caerostris</taxon>
    </lineage>
</organism>
<protein>
    <submittedName>
        <fullName evidence="2">Uncharacterized protein</fullName>
    </submittedName>
</protein>
<comment type="caution">
    <text evidence="2">The sequence shown here is derived from an EMBL/GenBank/DDBJ whole genome shotgun (WGS) entry which is preliminary data.</text>
</comment>
<dbReference type="Proteomes" id="UP001054837">
    <property type="component" value="Unassembled WGS sequence"/>
</dbReference>
<dbReference type="AlphaFoldDB" id="A0AAV4U810"/>
<evidence type="ECO:0000313" key="2">
    <source>
        <dbReference type="EMBL" id="GIY53902.1"/>
    </source>
</evidence>
<keyword evidence="1" id="KW-0175">Coiled coil</keyword>
<evidence type="ECO:0000256" key="1">
    <source>
        <dbReference type="SAM" id="Coils"/>
    </source>
</evidence>
<dbReference type="EMBL" id="BPLQ01010834">
    <property type="protein sequence ID" value="GIY53902.1"/>
    <property type="molecule type" value="Genomic_DNA"/>
</dbReference>